<sequence>MSDENDKEDAAIAEKDDSVPTIQPNSCDVLNREQNIQKRWLEDDDIIIGDDVEESSNCYGRRTDQDVSGDDHTDVSTCDPAVETSKLKAQRYMKPHNIETQSNSAFLIPGGHMTDINLDDVSRSLHGSPTLLKDLGYTSTMSDLPVWKPSCEAQSPNPNAAFRFSKKDSDQLGNAIQLQINSYRDANDNLGDELKDYVIDHEVMSVLNTVSVESCDLVSKTDINQKFKDTPQTPTQAETVTSKQVNDVIDVNFINDLVKLGALSDSKLASPNVPFPNANAIDQESEMEINIESFNIDDQDLIHELPQLIILKIFSFFSHSELCHKIMHVCKAWYCLAHDPLLWQHISITSDKDLDNGTILRLMKRSPQLKKLTMWGRNELNQTLVSSFIRYTPKLKTLILEFCHNVNSNMLRIFIKNCSKISELNLEGCDQIDANCVNMITDLQYICKLNLSHCVKLTEDDIVTLVHAAEPNQFVEFNIDGISCITDSVLEQLVLHHQSSLTSLTIDGAEISDESMAHISNCENMRKFSISFAELLTDKSLIYLKRLQSLTELRLKKGIGFSTEVLQDFFESHQLNLEYLDLTECTFLQDSAVFQITKQCGKTLRSLALCWCWDLTDDSLISIVDNCPNIRHLDLTGLDKITGSCLDRIPEEMPHLKFLDLRQCNNIIDELIQDVVRRKKDLTVINYYGEEFSVFGNTLYVSY</sequence>
<dbReference type="InterPro" id="IPR036047">
    <property type="entry name" value="F-box-like_dom_sf"/>
</dbReference>
<dbReference type="SUPFAM" id="SSF52047">
    <property type="entry name" value="RNI-like"/>
    <property type="match status" value="1"/>
</dbReference>
<dbReference type="AlphaFoldDB" id="A0A8J1TFW3"/>
<name>A0A8J1TFW3_OWEFU</name>
<dbReference type="PROSITE" id="PS50181">
    <property type="entry name" value="FBOX"/>
    <property type="match status" value="1"/>
</dbReference>
<protein>
    <submittedName>
        <fullName evidence="3">Uncharacterized protein</fullName>
    </submittedName>
</protein>
<dbReference type="Gene3D" id="3.80.10.10">
    <property type="entry name" value="Ribonuclease Inhibitor"/>
    <property type="match status" value="2"/>
</dbReference>
<feature type="region of interest" description="Disordered" evidence="2">
    <location>
        <begin position="1"/>
        <end position="26"/>
    </location>
</feature>
<dbReference type="PANTHER" id="PTHR13318:SF190">
    <property type="entry name" value="PARTNER OF PAIRED, ISOFORM B"/>
    <property type="match status" value="1"/>
</dbReference>
<dbReference type="Proteomes" id="UP000749559">
    <property type="component" value="Unassembled WGS sequence"/>
</dbReference>
<gene>
    <name evidence="3" type="ORF">OFUS_LOCUS4184</name>
</gene>
<evidence type="ECO:0000256" key="1">
    <source>
        <dbReference type="ARBA" id="ARBA00022786"/>
    </source>
</evidence>
<proteinExistence type="predicted"/>
<dbReference type="GO" id="GO:0019005">
    <property type="term" value="C:SCF ubiquitin ligase complex"/>
    <property type="evidence" value="ECO:0007669"/>
    <property type="project" value="TreeGrafter"/>
</dbReference>
<evidence type="ECO:0000313" key="4">
    <source>
        <dbReference type="Proteomes" id="UP000749559"/>
    </source>
</evidence>
<dbReference type="Pfam" id="PF12937">
    <property type="entry name" value="F-box-like"/>
    <property type="match status" value="1"/>
</dbReference>
<dbReference type="InterPro" id="IPR032675">
    <property type="entry name" value="LRR_dom_sf"/>
</dbReference>
<keyword evidence="4" id="KW-1185">Reference proteome</keyword>
<accession>A0A8J1TFW3</accession>
<dbReference type="PANTHER" id="PTHR13318">
    <property type="entry name" value="PARTNER OF PAIRED, ISOFORM B-RELATED"/>
    <property type="match status" value="1"/>
</dbReference>
<evidence type="ECO:0000256" key="2">
    <source>
        <dbReference type="SAM" id="MobiDB-lite"/>
    </source>
</evidence>
<dbReference type="SUPFAM" id="SSF81383">
    <property type="entry name" value="F-box domain"/>
    <property type="match status" value="1"/>
</dbReference>
<reference evidence="3" key="1">
    <citation type="submission" date="2022-03" db="EMBL/GenBank/DDBJ databases">
        <authorList>
            <person name="Martin C."/>
        </authorList>
    </citation>
    <scope>NUCLEOTIDE SEQUENCE</scope>
</reference>
<dbReference type="InterPro" id="IPR006553">
    <property type="entry name" value="Leu-rich_rpt_Cys-con_subtyp"/>
</dbReference>
<dbReference type="SMART" id="SM00367">
    <property type="entry name" value="LRR_CC"/>
    <property type="match status" value="8"/>
</dbReference>
<evidence type="ECO:0000313" key="3">
    <source>
        <dbReference type="EMBL" id="CAH1777093.1"/>
    </source>
</evidence>
<keyword evidence="1" id="KW-0833">Ubl conjugation pathway</keyword>
<comment type="caution">
    <text evidence="3">The sequence shown here is derived from an EMBL/GenBank/DDBJ whole genome shotgun (WGS) entry which is preliminary data.</text>
</comment>
<dbReference type="GO" id="GO:0031146">
    <property type="term" value="P:SCF-dependent proteasomal ubiquitin-dependent protein catabolic process"/>
    <property type="evidence" value="ECO:0007669"/>
    <property type="project" value="TreeGrafter"/>
</dbReference>
<feature type="compositionally biased region" description="Basic and acidic residues" evidence="2">
    <location>
        <begin position="8"/>
        <end position="18"/>
    </location>
</feature>
<organism evidence="3 4">
    <name type="scientific">Owenia fusiformis</name>
    <name type="common">Polychaete worm</name>
    <dbReference type="NCBI Taxonomy" id="6347"/>
    <lineage>
        <taxon>Eukaryota</taxon>
        <taxon>Metazoa</taxon>
        <taxon>Spiralia</taxon>
        <taxon>Lophotrochozoa</taxon>
        <taxon>Annelida</taxon>
        <taxon>Polychaeta</taxon>
        <taxon>Sedentaria</taxon>
        <taxon>Canalipalpata</taxon>
        <taxon>Sabellida</taxon>
        <taxon>Oweniida</taxon>
        <taxon>Oweniidae</taxon>
        <taxon>Owenia</taxon>
    </lineage>
</organism>
<dbReference type="OrthoDB" id="10257471at2759"/>
<dbReference type="EMBL" id="CAIIXF020000002">
    <property type="protein sequence ID" value="CAH1777093.1"/>
    <property type="molecule type" value="Genomic_DNA"/>
</dbReference>
<dbReference type="InterPro" id="IPR001810">
    <property type="entry name" value="F-box_dom"/>
</dbReference>